<evidence type="ECO:0000313" key="2">
    <source>
        <dbReference type="Proteomes" id="UP000736583"/>
    </source>
</evidence>
<dbReference type="Proteomes" id="UP000736583">
    <property type="component" value="Unassembled WGS sequence"/>
</dbReference>
<dbReference type="InterPro" id="IPR021247">
    <property type="entry name" value="DUF2785"/>
</dbReference>
<keyword evidence="2" id="KW-1185">Reference proteome</keyword>
<dbReference type="EMBL" id="JAHLQL010000001">
    <property type="protein sequence ID" value="MBU5591643.1"/>
    <property type="molecule type" value="Genomic_DNA"/>
</dbReference>
<organism evidence="1 2">
    <name type="scientific">Clostridium simiarum</name>
    <dbReference type="NCBI Taxonomy" id="2841506"/>
    <lineage>
        <taxon>Bacteria</taxon>
        <taxon>Bacillati</taxon>
        <taxon>Bacillota</taxon>
        <taxon>Clostridia</taxon>
        <taxon>Eubacteriales</taxon>
        <taxon>Clostridiaceae</taxon>
        <taxon>Clostridium</taxon>
    </lineage>
</organism>
<comment type="caution">
    <text evidence="1">The sequence shown here is derived from an EMBL/GenBank/DDBJ whole genome shotgun (WGS) entry which is preliminary data.</text>
</comment>
<proteinExistence type="predicted"/>
<dbReference type="Pfam" id="PF10978">
    <property type="entry name" value="DUF2785"/>
    <property type="match status" value="1"/>
</dbReference>
<dbReference type="RefSeq" id="WP_216456579.1">
    <property type="nucleotide sequence ID" value="NZ_JAHLQL010000001.1"/>
</dbReference>
<accession>A0ABS6EZI8</accession>
<protein>
    <submittedName>
        <fullName evidence="1">DUF2785 domain-containing protein</fullName>
    </submittedName>
</protein>
<name>A0ABS6EZI8_9CLOT</name>
<reference evidence="1 2" key="1">
    <citation type="submission" date="2021-06" db="EMBL/GenBank/DDBJ databases">
        <authorList>
            <person name="Sun Q."/>
            <person name="Li D."/>
        </authorList>
    </citation>
    <scope>NUCLEOTIDE SEQUENCE [LARGE SCALE GENOMIC DNA]</scope>
    <source>
        <strain evidence="1 2">MSJ-4</strain>
    </source>
</reference>
<gene>
    <name evidence="1" type="ORF">KQI89_07680</name>
</gene>
<evidence type="ECO:0000313" key="1">
    <source>
        <dbReference type="EMBL" id="MBU5591643.1"/>
    </source>
</evidence>
<sequence length="281" mass="32950">MSNANELKEKLRSIRDNNWIIPEEVNNYELALQCLDNIGSVDAELRDNLILELLCNMIIEKKLTDKEVKDILEIILSEKHLFYNIGKIEDDSVFNRSFSMLIVECIVYSHNENEVKLFNEAEIIRIYKAVIRYLNEEKDVRGYVMVKGWAHTVAHTADALEELVSCKEIKERELIEILNGIKKKVGINYYVYVNNEEERLVTTTINVIERKVISKEKILNWIKGFENMEKIGVYPEDHNLICNHKGFLSALYFRLKRRSGTEEFLHAIEEVINKTTPKHFQ</sequence>